<evidence type="ECO:0000256" key="1">
    <source>
        <dbReference type="SAM" id="Phobius"/>
    </source>
</evidence>
<dbReference type="RefSeq" id="WP_200593030.1">
    <property type="nucleotide sequence ID" value="NZ_JAEPBG010000006.1"/>
</dbReference>
<comment type="caution">
    <text evidence="2">The sequence shown here is derived from an EMBL/GenBank/DDBJ whole genome shotgun (WGS) entry which is preliminary data.</text>
</comment>
<dbReference type="EMBL" id="JAEPBG010000006">
    <property type="protein sequence ID" value="MBK4736028.1"/>
    <property type="molecule type" value="Genomic_DNA"/>
</dbReference>
<dbReference type="Proteomes" id="UP000622890">
    <property type="component" value="Unassembled WGS sequence"/>
</dbReference>
<keyword evidence="1" id="KW-0472">Membrane</keyword>
<dbReference type="AlphaFoldDB" id="A0A934T1R3"/>
<evidence type="ECO:0000313" key="2">
    <source>
        <dbReference type="EMBL" id="MBK4736028.1"/>
    </source>
</evidence>
<sequence>MQTRKLSGMILFLEVALIAGVVLGLMAAGGYFEPKYACMLSRSQESNVASVVALVLIAGSLAGLSPLNRARKAVIAASQSLAGSAGSA</sequence>
<reference evidence="2" key="1">
    <citation type="submission" date="2021-01" db="EMBL/GenBank/DDBJ databases">
        <title>Genome sequence of strain Noviherbaspirillum sp. DKR-6.</title>
        <authorList>
            <person name="Chaudhary D.K."/>
        </authorList>
    </citation>
    <scope>NUCLEOTIDE SEQUENCE</scope>
    <source>
        <strain evidence="2">DKR-6</strain>
    </source>
</reference>
<feature type="transmembrane region" description="Helical" evidence="1">
    <location>
        <begin position="7"/>
        <end position="28"/>
    </location>
</feature>
<protein>
    <submittedName>
        <fullName evidence="2">Uncharacterized protein</fullName>
    </submittedName>
</protein>
<keyword evidence="1" id="KW-0812">Transmembrane</keyword>
<organism evidence="2 3">
    <name type="scientific">Noviherbaspirillum pedocola</name>
    <dbReference type="NCBI Taxonomy" id="2801341"/>
    <lineage>
        <taxon>Bacteria</taxon>
        <taxon>Pseudomonadati</taxon>
        <taxon>Pseudomonadota</taxon>
        <taxon>Betaproteobacteria</taxon>
        <taxon>Burkholderiales</taxon>
        <taxon>Oxalobacteraceae</taxon>
        <taxon>Noviherbaspirillum</taxon>
    </lineage>
</organism>
<feature type="transmembrane region" description="Helical" evidence="1">
    <location>
        <begin position="48"/>
        <end position="67"/>
    </location>
</feature>
<accession>A0A934T1R3</accession>
<proteinExistence type="predicted"/>
<name>A0A934T1R3_9BURK</name>
<keyword evidence="3" id="KW-1185">Reference proteome</keyword>
<evidence type="ECO:0000313" key="3">
    <source>
        <dbReference type="Proteomes" id="UP000622890"/>
    </source>
</evidence>
<gene>
    <name evidence="2" type="ORF">JJB74_15510</name>
</gene>
<keyword evidence="1" id="KW-1133">Transmembrane helix</keyword>